<evidence type="ECO:0000256" key="1">
    <source>
        <dbReference type="ARBA" id="ARBA00004370"/>
    </source>
</evidence>
<proteinExistence type="predicted"/>
<sequence length="257" mass="29450">MARIVSTGKTISLVEYHNKRVREKRKKLIWIFSGILVLLIALVLVSRLSSFQIAKVKVEGAKVITNDEVERNVLVTLAGSYFWLVPKGNAAFYPREEVRASLMKEFPRFSSVGLNVEGENTLRVLVTEREPYALYCPPAEEKCFFLDKEGFVFDEAPDFSGVVYFIYETEVPAEEFKNLSAFIENLSKLGFEPIRFEDYGLTMKNGSHMFLPEKSDLGKLFSSLELFLRSPAVEKDKLSEIDLRTENKIFWKTFGNN</sequence>
<dbReference type="Proteomes" id="UP000177279">
    <property type="component" value="Unassembled WGS sequence"/>
</dbReference>
<evidence type="ECO:0000256" key="3">
    <source>
        <dbReference type="SAM" id="Phobius"/>
    </source>
</evidence>
<keyword evidence="2 3" id="KW-0472">Membrane</keyword>
<dbReference type="PROSITE" id="PS51779">
    <property type="entry name" value="POTRA"/>
    <property type="match status" value="1"/>
</dbReference>
<organism evidence="5 6">
    <name type="scientific">Candidatus Zambryskibacteria bacterium RIFCSPHIGHO2_02_FULL_43_37</name>
    <dbReference type="NCBI Taxonomy" id="1802749"/>
    <lineage>
        <taxon>Bacteria</taxon>
        <taxon>Candidatus Zambryskiibacteriota</taxon>
    </lineage>
</organism>
<evidence type="ECO:0000256" key="2">
    <source>
        <dbReference type="ARBA" id="ARBA00023136"/>
    </source>
</evidence>
<dbReference type="GO" id="GO:0016020">
    <property type="term" value="C:membrane"/>
    <property type="evidence" value="ECO:0007669"/>
    <property type="project" value="UniProtKB-SubCell"/>
</dbReference>
<gene>
    <name evidence="5" type="ORF">A3D49_02600</name>
</gene>
<dbReference type="InterPro" id="IPR034746">
    <property type="entry name" value="POTRA"/>
</dbReference>
<evidence type="ECO:0000259" key="4">
    <source>
        <dbReference type="PROSITE" id="PS51779"/>
    </source>
</evidence>
<reference evidence="5 6" key="1">
    <citation type="journal article" date="2016" name="Nat. Commun.">
        <title>Thousands of microbial genomes shed light on interconnected biogeochemical processes in an aquifer system.</title>
        <authorList>
            <person name="Anantharaman K."/>
            <person name="Brown C.T."/>
            <person name="Hug L.A."/>
            <person name="Sharon I."/>
            <person name="Castelle C.J."/>
            <person name="Probst A.J."/>
            <person name="Thomas B.C."/>
            <person name="Singh A."/>
            <person name="Wilkins M.J."/>
            <person name="Karaoz U."/>
            <person name="Brodie E.L."/>
            <person name="Williams K.H."/>
            <person name="Hubbard S.S."/>
            <person name="Banfield J.F."/>
        </authorList>
    </citation>
    <scope>NUCLEOTIDE SEQUENCE [LARGE SCALE GENOMIC DNA]</scope>
</reference>
<dbReference type="AlphaFoldDB" id="A0A1G2TJ73"/>
<dbReference type="EMBL" id="MHVS01000004">
    <property type="protein sequence ID" value="OHA96709.1"/>
    <property type="molecule type" value="Genomic_DNA"/>
</dbReference>
<comment type="caution">
    <text evidence="5">The sequence shown here is derived from an EMBL/GenBank/DDBJ whole genome shotgun (WGS) entry which is preliminary data.</text>
</comment>
<evidence type="ECO:0000313" key="6">
    <source>
        <dbReference type="Proteomes" id="UP000177279"/>
    </source>
</evidence>
<feature type="transmembrane region" description="Helical" evidence="3">
    <location>
        <begin position="28"/>
        <end position="48"/>
    </location>
</feature>
<protein>
    <recommendedName>
        <fullName evidence="4">POTRA domain-containing protein</fullName>
    </recommendedName>
</protein>
<keyword evidence="3" id="KW-0812">Transmembrane</keyword>
<name>A0A1G2TJ73_9BACT</name>
<feature type="domain" description="POTRA" evidence="4">
    <location>
        <begin position="51"/>
        <end position="129"/>
    </location>
</feature>
<evidence type="ECO:0000313" key="5">
    <source>
        <dbReference type="EMBL" id="OHA96709.1"/>
    </source>
</evidence>
<keyword evidence="3" id="KW-1133">Transmembrane helix</keyword>
<comment type="subcellular location">
    <subcellularLocation>
        <location evidence="1">Membrane</location>
    </subcellularLocation>
</comment>
<accession>A0A1G2TJ73</accession>